<gene>
    <name evidence="5" type="primary">kce_1</name>
    <name evidence="5" type="ORF">ROA7450_01071</name>
</gene>
<keyword evidence="2 5" id="KW-0808">Transferase</keyword>
<dbReference type="InterPro" id="IPR008567">
    <property type="entry name" value="BKACE"/>
</dbReference>
<dbReference type="EMBL" id="FWFX01000002">
    <property type="protein sequence ID" value="SLN25802.1"/>
    <property type="molecule type" value="Genomic_DNA"/>
</dbReference>
<proteinExistence type="predicted"/>
<dbReference type="InterPro" id="IPR036130">
    <property type="entry name" value="Pyridoxine-5'_phos_synth"/>
</dbReference>
<dbReference type="Gene3D" id="3.20.20.70">
    <property type="entry name" value="Aldolase class I"/>
    <property type="match status" value="1"/>
</dbReference>
<dbReference type="AlphaFoldDB" id="A0A1X6YMI3"/>
<name>A0A1X6YMI3_9RHOB</name>
<evidence type="ECO:0000256" key="3">
    <source>
        <dbReference type="ARBA" id="ARBA00022723"/>
    </source>
</evidence>
<organism evidence="5 6">
    <name type="scientific">Roseovarius albus</name>
    <dbReference type="NCBI Taxonomy" id="1247867"/>
    <lineage>
        <taxon>Bacteria</taxon>
        <taxon>Pseudomonadati</taxon>
        <taxon>Pseudomonadota</taxon>
        <taxon>Alphaproteobacteria</taxon>
        <taxon>Rhodobacterales</taxon>
        <taxon>Roseobacteraceae</taxon>
        <taxon>Roseovarius</taxon>
    </lineage>
</organism>
<protein>
    <submittedName>
        <fullName evidence="5">3-keto-5-aminohexanoate cleavage enzyme</fullName>
        <ecNumber evidence="5">2.-.-.-</ecNumber>
    </submittedName>
</protein>
<dbReference type="Pfam" id="PF05853">
    <property type="entry name" value="BKACE"/>
    <property type="match status" value="1"/>
</dbReference>
<dbReference type="GO" id="GO:0008615">
    <property type="term" value="P:pyridoxine biosynthetic process"/>
    <property type="evidence" value="ECO:0007669"/>
    <property type="project" value="InterPro"/>
</dbReference>
<dbReference type="EC" id="2.-.-.-" evidence="5"/>
<comment type="cofactor">
    <cofactor evidence="1">
        <name>Zn(2+)</name>
        <dbReference type="ChEBI" id="CHEBI:29105"/>
    </cofactor>
</comment>
<dbReference type="RefSeq" id="WP_306372423.1">
    <property type="nucleotide sequence ID" value="NZ_FWFX01000002.1"/>
</dbReference>
<dbReference type="InterPro" id="IPR013785">
    <property type="entry name" value="Aldolase_TIM"/>
</dbReference>
<dbReference type="SUPFAM" id="SSF63892">
    <property type="entry name" value="Pyridoxine 5'-phosphate synthase"/>
    <property type="match status" value="1"/>
</dbReference>
<dbReference type="PANTHER" id="PTHR37418:SF2">
    <property type="entry name" value="3-KETO-5-AMINOHEXANOATE CLEAVAGE ENZYME"/>
    <property type="match status" value="1"/>
</dbReference>
<evidence type="ECO:0000313" key="6">
    <source>
        <dbReference type="Proteomes" id="UP000193061"/>
    </source>
</evidence>
<dbReference type="GO" id="GO:0033856">
    <property type="term" value="F:pyridoxine 5'-phosphate synthase activity"/>
    <property type="evidence" value="ECO:0007669"/>
    <property type="project" value="InterPro"/>
</dbReference>
<evidence type="ECO:0000313" key="5">
    <source>
        <dbReference type="EMBL" id="SLN25802.1"/>
    </source>
</evidence>
<dbReference type="GO" id="GO:0043720">
    <property type="term" value="F:3-keto-5-aminohexanoate cleavage activity"/>
    <property type="evidence" value="ECO:0007669"/>
    <property type="project" value="InterPro"/>
</dbReference>
<reference evidence="5 6" key="1">
    <citation type="submission" date="2017-03" db="EMBL/GenBank/DDBJ databases">
        <authorList>
            <person name="Afonso C.L."/>
            <person name="Miller P.J."/>
            <person name="Scott M.A."/>
            <person name="Spackman E."/>
            <person name="Goraichik I."/>
            <person name="Dimitrov K.M."/>
            <person name="Suarez D.L."/>
            <person name="Swayne D.E."/>
        </authorList>
    </citation>
    <scope>NUCLEOTIDE SEQUENCE [LARGE SCALE GENOMIC DNA]</scope>
    <source>
        <strain evidence="5 6">CECT 7450</strain>
    </source>
</reference>
<dbReference type="GO" id="GO:0046872">
    <property type="term" value="F:metal ion binding"/>
    <property type="evidence" value="ECO:0007669"/>
    <property type="project" value="UniProtKB-KW"/>
</dbReference>
<dbReference type="GO" id="GO:0005737">
    <property type="term" value="C:cytoplasm"/>
    <property type="evidence" value="ECO:0007669"/>
    <property type="project" value="InterPro"/>
</dbReference>
<dbReference type="Proteomes" id="UP000193061">
    <property type="component" value="Unassembled WGS sequence"/>
</dbReference>
<dbReference type="PANTHER" id="PTHR37418">
    <property type="entry name" value="3-KETO-5-AMINOHEXANOATE CLEAVAGE ENZYME-RELATED"/>
    <property type="match status" value="1"/>
</dbReference>
<sequence>MNMKHPFVMVAPNGARRGKADHPALPVTMEDILSTASTCFAAGANGLHLHVRDDSGLHSLDAGRYRETLAALEQAVPEMRLQITTESGGRFDVAQQLHCLREVKPSWASVSVREVMRSPELADTVYGTMAENGTEVQHILYDPKDAEQLRQWQAEGIVRAHQTSVIFVLGKYTPPVAAVPSDLNAHLDGHDANAPWMVCAFGQNEHECLLEAARRGGNLRVGFENNLEDNGNGMFEDNAQSVTSLLNSLKRIAA</sequence>
<keyword evidence="3" id="KW-0479">Metal-binding</keyword>
<evidence type="ECO:0000256" key="2">
    <source>
        <dbReference type="ARBA" id="ARBA00022679"/>
    </source>
</evidence>
<keyword evidence="4" id="KW-0862">Zinc</keyword>
<evidence type="ECO:0000256" key="4">
    <source>
        <dbReference type="ARBA" id="ARBA00022833"/>
    </source>
</evidence>
<keyword evidence="6" id="KW-1185">Reference proteome</keyword>
<accession>A0A1X6YMI3</accession>
<evidence type="ECO:0000256" key="1">
    <source>
        <dbReference type="ARBA" id="ARBA00001947"/>
    </source>
</evidence>